<dbReference type="PROSITE" id="PS50929">
    <property type="entry name" value="ABC_TM1F"/>
    <property type="match status" value="1"/>
</dbReference>
<dbReference type="PANTHER" id="PTHR43394:SF1">
    <property type="entry name" value="ATP-BINDING CASSETTE SUB-FAMILY B MEMBER 10, MITOCHONDRIAL"/>
    <property type="match status" value="1"/>
</dbReference>
<reference evidence="10 11" key="1">
    <citation type="submission" date="2022-06" db="EMBL/GenBank/DDBJ databases">
        <title>Genomic Encyclopedia of Archaeal and Bacterial Type Strains, Phase II (KMG-II): from individual species to whole genera.</title>
        <authorList>
            <person name="Goeker M."/>
        </authorList>
    </citation>
    <scope>NUCLEOTIDE SEQUENCE [LARGE SCALE GENOMIC DNA]</scope>
    <source>
        <strain evidence="10 11">DSM 40477</strain>
    </source>
</reference>
<feature type="domain" description="ABC transmembrane type-1" evidence="9">
    <location>
        <begin position="136"/>
        <end position="311"/>
    </location>
</feature>
<feature type="transmembrane region" description="Helical" evidence="7">
    <location>
        <begin position="135"/>
        <end position="157"/>
    </location>
</feature>
<evidence type="ECO:0000256" key="1">
    <source>
        <dbReference type="ARBA" id="ARBA00004651"/>
    </source>
</evidence>
<dbReference type="InterPro" id="IPR011527">
    <property type="entry name" value="ABC1_TM_dom"/>
</dbReference>
<dbReference type="SUPFAM" id="SSF52540">
    <property type="entry name" value="P-loop containing nucleoside triphosphate hydrolases"/>
    <property type="match status" value="1"/>
</dbReference>
<evidence type="ECO:0000256" key="5">
    <source>
        <dbReference type="ARBA" id="ARBA00022989"/>
    </source>
</evidence>
<dbReference type="EMBL" id="JAMTCP010000007">
    <property type="protein sequence ID" value="MCP2258147.1"/>
    <property type="molecule type" value="Genomic_DNA"/>
</dbReference>
<comment type="subcellular location">
    <subcellularLocation>
        <location evidence="1">Cell membrane</location>
        <topology evidence="1">Multi-pass membrane protein</topology>
    </subcellularLocation>
</comment>
<evidence type="ECO:0000256" key="7">
    <source>
        <dbReference type="SAM" id="Phobius"/>
    </source>
</evidence>
<evidence type="ECO:0000259" key="9">
    <source>
        <dbReference type="PROSITE" id="PS50929"/>
    </source>
</evidence>
<name>A0ABT1HRK6_STRSD</name>
<dbReference type="PANTHER" id="PTHR43394">
    <property type="entry name" value="ATP-DEPENDENT PERMEASE MDL1, MITOCHONDRIAL"/>
    <property type="match status" value="1"/>
</dbReference>
<dbReference type="PROSITE" id="PS50893">
    <property type="entry name" value="ABC_TRANSPORTER_2"/>
    <property type="match status" value="1"/>
</dbReference>
<gene>
    <name evidence="10" type="ORF">LX15_001841</name>
</gene>
<proteinExistence type="predicted"/>
<organism evidence="10 11">
    <name type="scientific">Streptoalloteichus tenebrarius (strain ATCC 17920 / DSM 40477 / JCM 4838 / CBS 697.72 / NBRC 16177 / NCIMB 11028 / NRRL B-12390 / A12253. 1 / ISP 5477)</name>
    <name type="common">Streptomyces tenebrarius</name>
    <dbReference type="NCBI Taxonomy" id="1933"/>
    <lineage>
        <taxon>Bacteria</taxon>
        <taxon>Bacillati</taxon>
        <taxon>Actinomycetota</taxon>
        <taxon>Actinomycetes</taxon>
        <taxon>Pseudonocardiales</taxon>
        <taxon>Pseudonocardiaceae</taxon>
        <taxon>Streptoalloteichus</taxon>
    </lineage>
</organism>
<feature type="domain" description="ABC transporter" evidence="8">
    <location>
        <begin position="345"/>
        <end position="592"/>
    </location>
</feature>
<dbReference type="InterPro" id="IPR003439">
    <property type="entry name" value="ABC_transporter-like_ATP-bd"/>
</dbReference>
<evidence type="ECO:0000256" key="3">
    <source>
        <dbReference type="ARBA" id="ARBA00022741"/>
    </source>
</evidence>
<dbReference type="GO" id="GO:0005524">
    <property type="term" value="F:ATP binding"/>
    <property type="evidence" value="ECO:0007669"/>
    <property type="project" value="UniProtKB-KW"/>
</dbReference>
<evidence type="ECO:0000256" key="4">
    <source>
        <dbReference type="ARBA" id="ARBA00022840"/>
    </source>
</evidence>
<dbReference type="Gene3D" id="1.20.1560.10">
    <property type="entry name" value="ABC transporter type 1, transmembrane domain"/>
    <property type="match status" value="1"/>
</dbReference>
<evidence type="ECO:0000259" key="8">
    <source>
        <dbReference type="PROSITE" id="PS50893"/>
    </source>
</evidence>
<dbReference type="InterPro" id="IPR003593">
    <property type="entry name" value="AAA+_ATPase"/>
</dbReference>
<keyword evidence="11" id="KW-1185">Reference proteome</keyword>
<keyword evidence="6 7" id="KW-0472">Membrane</keyword>
<keyword evidence="5 7" id="KW-1133">Transmembrane helix</keyword>
<keyword evidence="4 10" id="KW-0067">ATP-binding</keyword>
<protein>
    <submittedName>
        <fullName evidence="10">ATP-binding cassette, subfamily B</fullName>
    </submittedName>
</protein>
<keyword evidence="3" id="KW-0547">Nucleotide-binding</keyword>
<sequence>MPGGNARERLSVLGELLGFAWRADRRSCLVVAALLVLNSVVVIAEVWFVRDLVNAAVAGRWTECVTAAVVAGVLAAIGSSIGRVRSNLELQLGERIGLRVDLDVLTTVSDTPHIGHLEHPAHLDRVATLRTRRSWLTSALWTLGDLVSSVVVLVLGLGLVVGVHPASAAFLLAALPMLWLRGAGQRRAAALVDAAAPSARLEQHLTDLCLSAETNPEIRVGGAGPELDRRARALWAAVSGAEVRAELRSALFGVAGSVFLAVAHIGVLGVAAWLVRDGRATLGDLMMLVVLMTTIARRTSSMPGKVSSLQRAFGMVDRYRWLREFRERTSGTAGLPAPTAIRGGITLREVSFRYEGSDSDALREVNLTLPAGAVVAVVGPHGAGKSTLIKLLCGLYPATSGEVAVDGRPLAEIAAPAWHRAISAAFQEGYRFHLPLSQVVGIGDLERMDDGERVAAAIREAGAHDVVEDAPSGLDTPLGSTLEGGVDLSGGQWQKLSLARALMPTRPLLLVLDEPFASLDAPSEDALVRRHARTARRSAEEVGTITVIVTHRLSTARVADMVVVVEGGRITEVGTHDELVARGGRYAGMYRAQVASYA</sequence>
<feature type="transmembrane region" description="Helical" evidence="7">
    <location>
        <begin position="60"/>
        <end position="81"/>
    </location>
</feature>
<dbReference type="SMART" id="SM00382">
    <property type="entry name" value="AAA"/>
    <property type="match status" value="1"/>
</dbReference>
<dbReference type="Proteomes" id="UP001205311">
    <property type="component" value="Unassembled WGS sequence"/>
</dbReference>
<feature type="transmembrane region" description="Helical" evidence="7">
    <location>
        <begin position="28"/>
        <end position="48"/>
    </location>
</feature>
<evidence type="ECO:0000256" key="6">
    <source>
        <dbReference type="ARBA" id="ARBA00023136"/>
    </source>
</evidence>
<dbReference type="InterPro" id="IPR036640">
    <property type="entry name" value="ABC1_TM_sf"/>
</dbReference>
<dbReference type="InterPro" id="IPR017871">
    <property type="entry name" value="ABC_transporter-like_CS"/>
</dbReference>
<dbReference type="PROSITE" id="PS00211">
    <property type="entry name" value="ABC_TRANSPORTER_1"/>
    <property type="match status" value="1"/>
</dbReference>
<comment type="caution">
    <text evidence="10">The sequence shown here is derived from an EMBL/GenBank/DDBJ whole genome shotgun (WGS) entry which is preliminary data.</text>
</comment>
<feature type="transmembrane region" description="Helical" evidence="7">
    <location>
        <begin position="163"/>
        <end position="180"/>
    </location>
</feature>
<evidence type="ECO:0000313" key="11">
    <source>
        <dbReference type="Proteomes" id="UP001205311"/>
    </source>
</evidence>
<evidence type="ECO:0000256" key="2">
    <source>
        <dbReference type="ARBA" id="ARBA00022692"/>
    </source>
</evidence>
<feature type="transmembrane region" description="Helical" evidence="7">
    <location>
        <begin position="250"/>
        <end position="274"/>
    </location>
</feature>
<evidence type="ECO:0000313" key="10">
    <source>
        <dbReference type="EMBL" id="MCP2258147.1"/>
    </source>
</evidence>
<dbReference type="Gene3D" id="3.40.50.300">
    <property type="entry name" value="P-loop containing nucleotide triphosphate hydrolases"/>
    <property type="match status" value="1"/>
</dbReference>
<keyword evidence="2 7" id="KW-0812">Transmembrane</keyword>
<dbReference type="InterPro" id="IPR039421">
    <property type="entry name" value="Type_1_exporter"/>
</dbReference>
<dbReference type="SUPFAM" id="SSF90123">
    <property type="entry name" value="ABC transporter transmembrane region"/>
    <property type="match status" value="1"/>
</dbReference>
<accession>A0ABT1HRK6</accession>
<dbReference type="InterPro" id="IPR027417">
    <property type="entry name" value="P-loop_NTPase"/>
</dbReference>
<dbReference type="Pfam" id="PF00005">
    <property type="entry name" value="ABC_tran"/>
    <property type="match status" value="1"/>
</dbReference>
<dbReference type="RefSeq" id="WP_253669093.1">
    <property type="nucleotide sequence ID" value="NZ_JAMTCP010000007.1"/>
</dbReference>